<reference evidence="5 6" key="1">
    <citation type="submission" date="2023-07" db="EMBL/GenBank/DDBJ databases">
        <title>Sequencing the genomes of 1000 actinobacteria strains.</title>
        <authorList>
            <person name="Klenk H.-P."/>
        </authorList>
    </citation>
    <scope>NUCLEOTIDE SEQUENCE [LARGE SCALE GENOMIC DNA]</scope>
    <source>
        <strain evidence="5 6">DSM 20167</strain>
    </source>
</reference>
<dbReference type="InterPro" id="IPR050309">
    <property type="entry name" value="Type-B_Carboxylest/Lipase"/>
</dbReference>
<proteinExistence type="inferred from homology"/>
<gene>
    <name evidence="5" type="ORF">J2S64_002529</name>
</gene>
<dbReference type="EC" id="3.1.1.-" evidence="3"/>
<accession>A0ABU2BJL4</accession>
<evidence type="ECO:0000313" key="6">
    <source>
        <dbReference type="Proteomes" id="UP001183817"/>
    </source>
</evidence>
<dbReference type="SUPFAM" id="SSF53474">
    <property type="entry name" value="alpha/beta-Hydrolases"/>
    <property type="match status" value="1"/>
</dbReference>
<dbReference type="Pfam" id="PF00135">
    <property type="entry name" value="COesterase"/>
    <property type="match status" value="1"/>
</dbReference>
<keyword evidence="6" id="KW-1185">Reference proteome</keyword>
<evidence type="ECO:0000256" key="2">
    <source>
        <dbReference type="ARBA" id="ARBA00022801"/>
    </source>
</evidence>
<dbReference type="GO" id="GO:0016787">
    <property type="term" value="F:hydrolase activity"/>
    <property type="evidence" value="ECO:0007669"/>
    <property type="project" value="UniProtKB-KW"/>
</dbReference>
<dbReference type="InterPro" id="IPR029058">
    <property type="entry name" value="AB_hydrolase_fold"/>
</dbReference>
<dbReference type="InterPro" id="IPR002018">
    <property type="entry name" value="CarbesteraseB"/>
</dbReference>
<protein>
    <recommendedName>
        <fullName evidence="3">Carboxylic ester hydrolase</fullName>
        <ecNumber evidence="3">3.1.1.-</ecNumber>
    </recommendedName>
</protein>
<dbReference type="PANTHER" id="PTHR11559">
    <property type="entry name" value="CARBOXYLESTERASE"/>
    <property type="match status" value="1"/>
</dbReference>
<organism evidence="5 6">
    <name type="scientific">Paeniglutamicibacter sulfureus</name>
    <dbReference type="NCBI Taxonomy" id="43666"/>
    <lineage>
        <taxon>Bacteria</taxon>
        <taxon>Bacillati</taxon>
        <taxon>Actinomycetota</taxon>
        <taxon>Actinomycetes</taxon>
        <taxon>Micrococcales</taxon>
        <taxon>Micrococcaceae</taxon>
        <taxon>Paeniglutamicibacter</taxon>
    </lineage>
</organism>
<dbReference type="Gene3D" id="3.40.50.1820">
    <property type="entry name" value="alpha/beta hydrolase"/>
    <property type="match status" value="1"/>
</dbReference>
<evidence type="ECO:0000259" key="4">
    <source>
        <dbReference type="Pfam" id="PF00135"/>
    </source>
</evidence>
<name>A0ABU2BJL4_9MICC</name>
<keyword evidence="2 3" id="KW-0378">Hydrolase</keyword>
<feature type="domain" description="Carboxylesterase type B" evidence="4">
    <location>
        <begin position="7"/>
        <end position="298"/>
    </location>
</feature>
<evidence type="ECO:0000256" key="1">
    <source>
        <dbReference type="ARBA" id="ARBA00005964"/>
    </source>
</evidence>
<dbReference type="RefSeq" id="WP_310290905.1">
    <property type="nucleotide sequence ID" value="NZ_BAAAWO010000001.1"/>
</dbReference>
<dbReference type="EMBL" id="JAVDYI010000001">
    <property type="protein sequence ID" value="MDR7358838.1"/>
    <property type="molecule type" value="Genomic_DNA"/>
</dbReference>
<dbReference type="Proteomes" id="UP001183817">
    <property type="component" value="Unassembled WGS sequence"/>
</dbReference>
<sequence length="434" mass="47360">MKSKIDQAGIRAVLGIRYAQLSNGERFSAPVAVHGQLEVQRLAEVPVFPQLPSRLASVMGTGRDNPQTEDSFFLNVWAPEGAVGLPVLVFVHGGAWTSGGGSNEWYDGSALSAENMVVVTLNYRIGPVAHLAAPGALDLPLQDLALALQWVSENIGAFGGDPDEVTLAGQSAGAWYVHLLSMDPGAKGLMRRVALLSMATREPWSRGKLETVRDAAANRLHPRSLENAEVGDLLKAGVGALQETAERRGLGHAPSGYLPGLAENIPEDFLRTEWCAQNVHVNDVLLSFTAQETGTFFCEASEERSVTHEAVDAWVATLDEADLPPDMDLRCRSLEPYDRIVHISSWVQFQRFPTELDNAYSERGLNSHLVRLAMRSLQPGVLSGHCLDLPYWFGTPNAWADAPMLQGVDPEEFAIESLRLRRLLARFVQGHRSA</sequence>
<dbReference type="InterPro" id="IPR019826">
    <property type="entry name" value="Carboxylesterase_B_AS"/>
</dbReference>
<comment type="similarity">
    <text evidence="1 3">Belongs to the type-B carboxylesterase/lipase family.</text>
</comment>
<evidence type="ECO:0000313" key="5">
    <source>
        <dbReference type="EMBL" id="MDR7358838.1"/>
    </source>
</evidence>
<comment type="caution">
    <text evidence="5">The sequence shown here is derived from an EMBL/GenBank/DDBJ whole genome shotgun (WGS) entry which is preliminary data.</text>
</comment>
<dbReference type="PROSITE" id="PS00122">
    <property type="entry name" value="CARBOXYLESTERASE_B_1"/>
    <property type="match status" value="1"/>
</dbReference>
<evidence type="ECO:0000256" key="3">
    <source>
        <dbReference type="RuleBase" id="RU361235"/>
    </source>
</evidence>